<evidence type="ECO:0000256" key="5">
    <source>
        <dbReference type="ARBA" id="ARBA00022741"/>
    </source>
</evidence>
<dbReference type="Gene3D" id="3.30.230.10">
    <property type="match status" value="1"/>
</dbReference>
<evidence type="ECO:0000259" key="11">
    <source>
        <dbReference type="Pfam" id="PF08544"/>
    </source>
</evidence>
<evidence type="ECO:0000256" key="7">
    <source>
        <dbReference type="ARBA" id="ARBA00022840"/>
    </source>
</evidence>
<comment type="catalytic activity">
    <reaction evidence="9">
        <text>4-CDP-2-C-methyl-D-erythritol + ATP = 4-CDP-2-C-methyl-D-erythritol 2-phosphate + ADP + H(+)</text>
        <dbReference type="Rhea" id="RHEA:18437"/>
        <dbReference type="ChEBI" id="CHEBI:15378"/>
        <dbReference type="ChEBI" id="CHEBI:30616"/>
        <dbReference type="ChEBI" id="CHEBI:57823"/>
        <dbReference type="ChEBI" id="CHEBI:57919"/>
        <dbReference type="ChEBI" id="CHEBI:456216"/>
        <dbReference type="EC" id="2.7.1.148"/>
    </reaction>
</comment>
<dbReference type="STRING" id="1121950.SAMN02745243_02458"/>
<comment type="function">
    <text evidence="9">Catalyzes the phosphorylation of the position 2 hydroxy group of 4-diphosphocytidyl-2C-methyl-D-erythritol.</text>
</comment>
<dbReference type="GO" id="GO:0019288">
    <property type="term" value="P:isopentenyl diphosphate biosynthetic process, methylerythritol 4-phosphate pathway"/>
    <property type="evidence" value="ECO:0007669"/>
    <property type="project" value="UniProtKB-UniRule"/>
</dbReference>
<dbReference type="PRINTS" id="PR00958">
    <property type="entry name" value="HOMSERKINASE"/>
</dbReference>
<keyword evidence="5 9" id="KW-0547">Nucleotide-binding</keyword>
<sequence length="345" mass="38108">MWNKSAQYVKKEHTACKQECEACKKEHTAYEKSTQTGNVRQIQSETSENERMNAMRQLELKALAKINLGLDVLGRRENGYHDVRMIMQSIYLYDNVTIAMREEPGIEVKTNLEFLPVDESNIAYKAAKLLTDEFGIKKGVTVTLEKHIPVAAGLAGGSSNAAAVLFGMNRMFSLKLSQQDLMDRGVKLGADVPYCIMRGTVLAEGIGEELSLLPDMPKCIVLIAKPPISVSTKGVYEALDAKTIVDHPDIDGIISGLETRSIEQIAGSMGNVLEQVTIGRYPVITEIKDAMKECGALNAMMSGSGPTVFGIFKDRRSAKNAQNLIRDRKLARQVYVTNVHNARRK</sequence>
<dbReference type="Pfam" id="PF00288">
    <property type="entry name" value="GHMP_kinases_N"/>
    <property type="match status" value="1"/>
</dbReference>
<feature type="active site" evidence="9">
    <location>
        <position position="191"/>
    </location>
</feature>
<dbReference type="Pfam" id="PF08544">
    <property type="entry name" value="GHMP_kinases_C"/>
    <property type="match status" value="1"/>
</dbReference>
<feature type="domain" description="GHMP kinase C-terminal" evidence="11">
    <location>
        <begin position="256"/>
        <end position="323"/>
    </location>
</feature>
<evidence type="ECO:0000256" key="8">
    <source>
        <dbReference type="ARBA" id="ARBA00032554"/>
    </source>
</evidence>
<dbReference type="PIRSF" id="PIRSF010376">
    <property type="entry name" value="IspE"/>
    <property type="match status" value="1"/>
</dbReference>
<reference evidence="12 13" key="1">
    <citation type="submission" date="2016-11" db="EMBL/GenBank/DDBJ databases">
        <authorList>
            <person name="Jaros S."/>
            <person name="Januszkiewicz K."/>
            <person name="Wedrychowicz H."/>
        </authorList>
    </citation>
    <scope>NUCLEOTIDE SEQUENCE [LARGE SCALE GENOMIC DNA]</scope>
    <source>
        <strain evidence="12 13">DSM 15480</strain>
    </source>
</reference>
<comment type="similarity">
    <text evidence="1 9">Belongs to the GHMP kinase family. IspE subfamily.</text>
</comment>
<evidence type="ECO:0000256" key="6">
    <source>
        <dbReference type="ARBA" id="ARBA00022777"/>
    </source>
</evidence>
<evidence type="ECO:0000313" key="12">
    <source>
        <dbReference type="EMBL" id="SHK21043.1"/>
    </source>
</evidence>
<dbReference type="PANTHER" id="PTHR43527:SF2">
    <property type="entry name" value="4-DIPHOSPHOCYTIDYL-2-C-METHYL-D-ERYTHRITOL KINASE, CHLOROPLASTIC"/>
    <property type="match status" value="1"/>
</dbReference>
<dbReference type="GO" id="GO:0016114">
    <property type="term" value="P:terpenoid biosynthetic process"/>
    <property type="evidence" value="ECO:0007669"/>
    <property type="project" value="UniProtKB-UniRule"/>
</dbReference>
<protein>
    <recommendedName>
        <fullName evidence="3 9">4-diphosphocytidyl-2-C-methyl-D-erythritol kinase</fullName>
        <shortName evidence="9">CMK</shortName>
        <ecNumber evidence="2 9">2.7.1.148</ecNumber>
    </recommendedName>
    <alternativeName>
        <fullName evidence="8 9">4-(cytidine-5'-diphospho)-2-C-methyl-D-erythritol kinase</fullName>
    </alternativeName>
</protein>
<feature type="binding site" evidence="9">
    <location>
        <begin position="149"/>
        <end position="159"/>
    </location>
    <ligand>
        <name>ATP</name>
        <dbReference type="ChEBI" id="CHEBI:30616"/>
    </ligand>
</feature>
<dbReference type="InterPro" id="IPR013750">
    <property type="entry name" value="GHMP_kinase_C_dom"/>
</dbReference>
<dbReference type="Gene3D" id="3.30.70.890">
    <property type="entry name" value="GHMP kinase, C-terminal domain"/>
    <property type="match status" value="1"/>
</dbReference>
<evidence type="ECO:0000256" key="3">
    <source>
        <dbReference type="ARBA" id="ARBA00017473"/>
    </source>
</evidence>
<keyword evidence="13" id="KW-1185">Reference proteome</keyword>
<feature type="domain" description="GHMP kinase N-terminal" evidence="10">
    <location>
        <begin position="121"/>
        <end position="199"/>
    </location>
</feature>
<evidence type="ECO:0000259" key="10">
    <source>
        <dbReference type="Pfam" id="PF00288"/>
    </source>
</evidence>
<dbReference type="PANTHER" id="PTHR43527">
    <property type="entry name" value="4-DIPHOSPHOCYTIDYL-2-C-METHYL-D-ERYTHRITOL KINASE, CHLOROPLASTIC"/>
    <property type="match status" value="1"/>
</dbReference>
<dbReference type="AlphaFoldDB" id="A0A1M6QLU8"/>
<evidence type="ECO:0000256" key="4">
    <source>
        <dbReference type="ARBA" id="ARBA00022679"/>
    </source>
</evidence>
<dbReference type="GO" id="GO:0005524">
    <property type="term" value="F:ATP binding"/>
    <property type="evidence" value="ECO:0007669"/>
    <property type="project" value="UniProtKB-UniRule"/>
</dbReference>
<dbReference type="InterPro" id="IPR036554">
    <property type="entry name" value="GHMP_kinase_C_sf"/>
</dbReference>
<dbReference type="InterPro" id="IPR006204">
    <property type="entry name" value="GHMP_kinase_N_dom"/>
</dbReference>
<dbReference type="NCBIfam" id="TIGR00154">
    <property type="entry name" value="ispE"/>
    <property type="match status" value="1"/>
</dbReference>
<evidence type="ECO:0000256" key="9">
    <source>
        <dbReference type="HAMAP-Rule" id="MF_00061"/>
    </source>
</evidence>
<feature type="active site" evidence="9">
    <location>
        <position position="65"/>
    </location>
</feature>
<name>A0A1M6QLU8_9FIRM</name>
<dbReference type="GO" id="GO:0050515">
    <property type="term" value="F:4-(cytidine 5'-diphospho)-2-C-methyl-D-erythritol kinase activity"/>
    <property type="evidence" value="ECO:0007669"/>
    <property type="project" value="UniProtKB-UniRule"/>
</dbReference>
<evidence type="ECO:0000313" key="13">
    <source>
        <dbReference type="Proteomes" id="UP000184301"/>
    </source>
</evidence>
<dbReference type="SUPFAM" id="SSF55060">
    <property type="entry name" value="GHMP Kinase, C-terminal domain"/>
    <property type="match status" value="1"/>
</dbReference>
<dbReference type="HAMAP" id="MF_00061">
    <property type="entry name" value="IspE"/>
    <property type="match status" value="1"/>
</dbReference>
<dbReference type="InterPro" id="IPR014721">
    <property type="entry name" value="Ribsml_uS5_D2-typ_fold_subgr"/>
</dbReference>
<dbReference type="NCBIfam" id="NF011202">
    <property type="entry name" value="PRK14608.1"/>
    <property type="match status" value="1"/>
</dbReference>
<keyword evidence="9" id="KW-0414">Isoprene biosynthesis</keyword>
<organism evidence="12 13">
    <name type="scientific">Hespellia stercorisuis DSM 15480</name>
    <dbReference type="NCBI Taxonomy" id="1121950"/>
    <lineage>
        <taxon>Bacteria</taxon>
        <taxon>Bacillati</taxon>
        <taxon>Bacillota</taxon>
        <taxon>Clostridia</taxon>
        <taxon>Lachnospirales</taxon>
        <taxon>Lachnospiraceae</taxon>
        <taxon>Hespellia</taxon>
    </lineage>
</organism>
<dbReference type="EC" id="2.7.1.148" evidence="2 9"/>
<keyword evidence="6 9" id="KW-0418">Kinase</keyword>
<gene>
    <name evidence="9" type="primary">ispE</name>
    <name evidence="12" type="ORF">SAMN02745243_02458</name>
</gene>
<dbReference type="Proteomes" id="UP000184301">
    <property type="component" value="Unassembled WGS sequence"/>
</dbReference>
<dbReference type="InterPro" id="IPR020568">
    <property type="entry name" value="Ribosomal_Su5_D2-typ_SF"/>
</dbReference>
<dbReference type="UniPathway" id="UPA00056">
    <property type="reaction ID" value="UER00094"/>
</dbReference>
<proteinExistence type="inferred from homology"/>
<dbReference type="InterPro" id="IPR004424">
    <property type="entry name" value="IspE"/>
</dbReference>
<evidence type="ECO:0000256" key="2">
    <source>
        <dbReference type="ARBA" id="ARBA00012052"/>
    </source>
</evidence>
<dbReference type="EMBL" id="FQZY01000035">
    <property type="protein sequence ID" value="SHK21043.1"/>
    <property type="molecule type" value="Genomic_DNA"/>
</dbReference>
<dbReference type="SUPFAM" id="SSF54211">
    <property type="entry name" value="Ribosomal protein S5 domain 2-like"/>
    <property type="match status" value="1"/>
</dbReference>
<keyword evidence="7 9" id="KW-0067">ATP-binding</keyword>
<accession>A0A1M6QLU8</accession>
<comment type="pathway">
    <text evidence="9">Isoprenoid biosynthesis; isopentenyl diphosphate biosynthesis via DXP pathway; isopentenyl diphosphate from 1-deoxy-D-xylulose 5-phosphate: step 3/6.</text>
</comment>
<evidence type="ECO:0000256" key="1">
    <source>
        <dbReference type="ARBA" id="ARBA00009684"/>
    </source>
</evidence>
<keyword evidence="4 9" id="KW-0808">Transferase</keyword>